<feature type="region of interest" description="Disordered" evidence="1">
    <location>
        <begin position="76"/>
        <end position="97"/>
    </location>
</feature>
<organism evidence="2 3">
    <name type="scientific">Brassica cretica</name>
    <name type="common">Mustard</name>
    <dbReference type="NCBI Taxonomy" id="69181"/>
    <lineage>
        <taxon>Eukaryota</taxon>
        <taxon>Viridiplantae</taxon>
        <taxon>Streptophyta</taxon>
        <taxon>Embryophyta</taxon>
        <taxon>Tracheophyta</taxon>
        <taxon>Spermatophyta</taxon>
        <taxon>Magnoliopsida</taxon>
        <taxon>eudicotyledons</taxon>
        <taxon>Gunneridae</taxon>
        <taxon>Pentapetalae</taxon>
        <taxon>rosids</taxon>
        <taxon>malvids</taxon>
        <taxon>Brassicales</taxon>
        <taxon>Brassicaceae</taxon>
        <taxon>Brassiceae</taxon>
        <taxon>Brassica</taxon>
    </lineage>
</organism>
<reference evidence="2" key="1">
    <citation type="submission" date="2019-12" db="EMBL/GenBank/DDBJ databases">
        <title>Genome sequencing and annotation of Brassica cretica.</title>
        <authorList>
            <person name="Studholme D.J."/>
            <person name="Sarris P.F."/>
        </authorList>
    </citation>
    <scope>NUCLEOTIDE SEQUENCE</scope>
    <source>
        <strain evidence="2">PFS-001/15</strain>
        <tissue evidence="2">Leaf</tissue>
    </source>
</reference>
<dbReference type="Proteomes" id="UP000712281">
    <property type="component" value="Unassembled WGS sequence"/>
</dbReference>
<name>A0A8S9I755_BRACR</name>
<comment type="caution">
    <text evidence="2">The sequence shown here is derived from an EMBL/GenBank/DDBJ whole genome shotgun (WGS) entry which is preliminary data.</text>
</comment>
<proteinExistence type="predicted"/>
<protein>
    <submittedName>
        <fullName evidence="2">Uncharacterized protein</fullName>
    </submittedName>
</protein>
<accession>A0A8S9I755</accession>
<evidence type="ECO:0000313" key="3">
    <source>
        <dbReference type="Proteomes" id="UP000712281"/>
    </source>
</evidence>
<dbReference type="EMBL" id="QGKW02001911">
    <property type="protein sequence ID" value="KAF2565325.1"/>
    <property type="molecule type" value="Genomic_DNA"/>
</dbReference>
<dbReference type="AlphaFoldDB" id="A0A8S9I755"/>
<evidence type="ECO:0000313" key="2">
    <source>
        <dbReference type="EMBL" id="KAF2565325.1"/>
    </source>
</evidence>
<gene>
    <name evidence="2" type="ORF">F2Q68_00026764</name>
</gene>
<evidence type="ECO:0000256" key="1">
    <source>
        <dbReference type="SAM" id="MobiDB-lite"/>
    </source>
</evidence>
<sequence length="97" mass="10234">MRQVHNQVLTLAYCSGRSGSRMGEMITSRNLVHKKGSQGRGGSQLFARNQIKEATARGSGAATRASRVVAGGRLRRRRGRGGVSGRASLAVSLAAEP</sequence>